<evidence type="ECO:0000256" key="2">
    <source>
        <dbReference type="ARBA" id="ARBA00022670"/>
    </source>
</evidence>
<keyword evidence="2 15" id="KW-0645">Protease</keyword>
<protein>
    <recommendedName>
        <fullName evidence="15">CAAX prenyl protease</fullName>
        <ecNumber evidence="15">3.4.24.84</ecNumber>
    </recommendedName>
</protein>
<evidence type="ECO:0000256" key="13">
    <source>
        <dbReference type="PIRSR" id="PIRSR627057-1"/>
    </source>
</evidence>
<evidence type="ECO:0000259" key="16">
    <source>
        <dbReference type="Pfam" id="PF01435"/>
    </source>
</evidence>
<feature type="transmembrane region" description="Helical" evidence="15">
    <location>
        <begin position="23"/>
        <end position="48"/>
    </location>
</feature>
<dbReference type="OMA" id="FVIEEKF"/>
<dbReference type="PANTHER" id="PTHR10120">
    <property type="entry name" value="CAAX PRENYL PROTEASE 1"/>
    <property type="match status" value="1"/>
</dbReference>
<reference evidence="18 19" key="1">
    <citation type="submission" date="2020-04" db="EMBL/GenBank/DDBJ databases">
        <title>Plant Genome Project.</title>
        <authorList>
            <person name="Zhang R.-G."/>
        </authorList>
    </citation>
    <scope>NUCLEOTIDE SEQUENCE [LARGE SCALE GENOMIC DNA]</scope>
    <source>
        <strain evidence="18">YNK0</strain>
        <tissue evidence="18">Leaf</tissue>
    </source>
</reference>
<evidence type="ECO:0000256" key="8">
    <source>
        <dbReference type="ARBA" id="ARBA00022989"/>
    </source>
</evidence>
<dbReference type="GO" id="GO:0005789">
    <property type="term" value="C:endoplasmic reticulum membrane"/>
    <property type="evidence" value="ECO:0007669"/>
    <property type="project" value="UniProtKB-SubCell"/>
</dbReference>
<sequence length="478" mass="54551">MFCSVLWLISSMAIDSVGLFFVFLSWVLVLLLLFLITILGMDITFICLESYNSRELGFMILLYIFETYLDMRQHAALKLPMLPKTLEGVISKEKFEKSRAYSLDKSYYHLVHEFRSGDFLVYIGLNTENEILHTLAFLAGIIFWSQVTELPFSLYLTFVIEARHSFNKRPIWLFFRDMLKGVCLTTLIAPPIVAVIIVIVQKGGPYLAIYLWGFMFVLAIVMMTLYPIVVAPLFNKFTPLPDGELRKKIENLASSLNFPLKKLFVVDGSTRPSHNNAYMYGFFSNKRIVLYDTLIHQCKNDEEVVAVIAHELGHWKHNHTIYSFMAVQLITFLQLGGYTLVRTSSDLFHSFGFDTQPVLIGLIIFQHAVTPVQHLLSFSLNLVSRLFEFQADAFAEKLGYATALRAGLIKLQGELNPDAIDFYLPGIKATITLLFLLLLGGENLSAMNTDPWYSAYHYSHPPLVERLVALDKSDKKED</sequence>
<dbReference type="CDD" id="cd07343">
    <property type="entry name" value="M48A_Zmpste24p_like"/>
    <property type="match status" value="1"/>
</dbReference>
<keyword evidence="9 15" id="KW-0482">Metalloprotease</keyword>
<dbReference type="FunFam" id="3.30.2010.10:FF:000005">
    <property type="entry name" value="CAAX prenyl protease"/>
    <property type="match status" value="1"/>
</dbReference>
<comment type="function">
    <text evidence="15">Proteolytically removes the C-terminal three residues of farnesylated proteins.</text>
</comment>
<dbReference type="GO" id="GO:0046872">
    <property type="term" value="F:metal ion binding"/>
    <property type="evidence" value="ECO:0007669"/>
    <property type="project" value="UniProtKB-UniRule"/>
</dbReference>
<feature type="transmembrane region" description="Helical" evidence="15">
    <location>
        <begin position="207"/>
        <end position="229"/>
    </location>
</feature>
<keyword evidence="3 15" id="KW-0812">Transmembrane</keyword>
<evidence type="ECO:0000256" key="11">
    <source>
        <dbReference type="ARBA" id="ARBA00044456"/>
    </source>
</evidence>
<comment type="subcellular location">
    <subcellularLocation>
        <location evidence="1 15">Endoplasmic reticulum membrane</location>
        <topology evidence="1 15">Multi-pass membrane protein</topology>
    </subcellularLocation>
</comment>
<dbReference type="InterPro" id="IPR027057">
    <property type="entry name" value="CAXX_Prtase_1"/>
</dbReference>
<dbReference type="AlphaFoldDB" id="A0A834YDG0"/>
<feature type="transmembrane region" description="Helical" evidence="15">
    <location>
        <begin position="181"/>
        <end position="201"/>
    </location>
</feature>
<dbReference type="OrthoDB" id="360839at2759"/>
<proteinExistence type="inferred from homology"/>
<evidence type="ECO:0000256" key="5">
    <source>
        <dbReference type="ARBA" id="ARBA00022801"/>
    </source>
</evidence>
<dbReference type="InterPro" id="IPR032456">
    <property type="entry name" value="Peptidase_M48_N"/>
</dbReference>
<gene>
    <name evidence="18" type="ORF">HHK36_029019</name>
</gene>
<keyword evidence="8 15" id="KW-1133">Transmembrane helix</keyword>
<evidence type="ECO:0000313" key="19">
    <source>
        <dbReference type="Proteomes" id="UP000655225"/>
    </source>
</evidence>
<evidence type="ECO:0000256" key="12">
    <source>
        <dbReference type="ARBA" id="ARBA00060927"/>
    </source>
</evidence>
<keyword evidence="5 15" id="KW-0378">Hydrolase</keyword>
<evidence type="ECO:0000256" key="3">
    <source>
        <dbReference type="ARBA" id="ARBA00022692"/>
    </source>
</evidence>
<feature type="binding site" evidence="14">
    <location>
        <position position="310"/>
    </location>
    <ligand>
        <name>Zn(2+)</name>
        <dbReference type="ChEBI" id="CHEBI:29105"/>
        <note>catalytic</note>
    </ligand>
</feature>
<keyword evidence="6 15" id="KW-0256">Endoplasmic reticulum</keyword>
<keyword evidence="19" id="KW-1185">Reference proteome</keyword>
<comment type="catalytic activity">
    <reaction evidence="11 15">
        <text>Hydrolyzes the peptide bond -P2-(S-farnesyl or geranylgeranyl)C-P1'-P2'-P3'-COOH where P1' and P2' are amino acids with aliphatic side chains and P3' is any C-terminal residue.</text>
        <dbReference type="EC" id="3.4.24.84"/>
    </reaction>
</comment>
<dbReference type="Pfam" id="PF01435">
    <property type="entry name" value="Peptidase_M48"/>
    <property type="match status" value="1"/>
</dbReference>
<dbReference type="InterPro" id="IPR001915">
    <property type="entry name" value="Peptidase_M48"/>
</dbReference>
<dbReference type="EMBL" id="JABCRI010000022">
    <property type="protein sequence ID" value="KAF8379578.1"/>
    <property type="molecule type" value="Genomic_DNA"/>
</dbReference>
<evidence type="ECO:0000256" key="15">
    <source>
        <dbReference type="RuleBase" id="RU366005"/>
    </source>
</evidence>
<feature type="domain" description="Peptidase M48" evidence="16">
    <location>
        <begin position="240"/>
        <end position="472"/>
    </location>
</feature>
<evidence type="ECO:0000256" key="4">
    <source>
        <dbReference type="ARBA" id="ARBA00022723"/>
    </source>
</evidence>
<evidence type="ECO:0000259" key="17">
    <source>
        <dbReference type="Pfam" id="PF16491"/>
    </source>
</evidence>
<comment type="cofactor">
    <cofactor evidence="14 15">
        <name>Zn(2+)</name>
        <dbReference type="ChEBI" id="CHEBI:29105"/>
    </cofactor>
    <text evidence="14 15">Binds 1 zinc ion per subunit.</text>
</comment>
<keyword evidence="10 15" id="KW-0472">Membrane</keyword>
<dbReference type="Gene3D" id="3.30.2010.10">
    <property type="entry name" value="Metalloproteases ('zincins'), catalytic domain"/>
    <property type="match status" value="1"/>
</dbReference>
<organism evidence="18 19">
    <name type="scientific">Tetracentron sinense</name>
    <name type="common">Spur-leaf</name>
    <dbReference type="NCBI Taxonomy" id="13715"/>
    <lineage>
        <taxon>Eukaryota</taxon>
        <taxon>Viridiplantae</taxon>
        <taxon>Streptophyta</taxon>
        <taxon>Embryophyta</taxon>
        <taxon>Tracheophyta</taxon>
        <taxon>Spermatophyta</taxon>
        <taxon>Magnoliopsida</taxon>
        <taxon>Trochodendrales</taxon>
        <taxon>Trochodendraceae</taxon>
        <taxon>Tetracentron</taxon>
    </lineage>
</organism>
<evidence type="ECO:0000313" key="18">
    <source>
        <dbReference type="EMBL" id="KAF8379578.1"/>
    </source>
</evidence>
<evidence type="ECO:0000256" key="9">
    <source>
        <dbReference type="ARBA" id="ARBA00023049"/>
    </source>
</evidence>
<feature type="binding site" evidence="14">
    <location>
        <position position="388"/>
    </location>
    <ligand>
        <name>Zn(2+)</name>
        <dbReference type="ChEBI" id="CHEBI:29105"/>
        <note>catalytic</note>
    </ligand>
</feature>
<comment type="similarity">
    <text evidence="12 15">Belongs to the peptidase M48A family.</text>
</comment>
<dbReference type="GO" id="GO:0004222">
    <property type="term" value="F:metalloendopeptidase activity"/>
    <property type="evidence" value="ECO:0007669"/>
    <property type="project" value="UniProtKB-UniRule"/>
</dbReference>
<keyword evidence="7 14" id="KW-0862">Zinc</keyword>
<evidence type="ECO:0000256" key="14">
    <source>
        <dbReference type="PIRSR" id="PIRSR627057-2"/>
    </source>
</evidence>
<comment type="caution">
    <text evidence="18">The sequence shown here is derived from an EMBL/GenBank/DDBJ whole genome shotgun (WGS) entry which is preliminary data.</text>
</comment>
<feature type="binding site" evidence="14">
    <location>
        <position position="314"/>
    </location>
    <ligand>
        <name>Zn(2+)</name>
        <dbReference type="ChEBI" id="CHEBI:29105"/>
        <note>catalytic</note>
    </ligand>
</feature>
<dbReference type="EC" id="3.4.24.84" evidence="15"/>
<name>A0A834YDG0_TETSI</name>
<feature type="active site" description="Proton donor" evidence="13">
    <location>
        <position position="392"/>
    </location>
</feature>
<dbReference type="Proteomes" id="UP000655225">
    <property type="component" value="Unassembled WGS sequence"/>
</dbReference>
<evidence type="ECO:0000256" key="1">
    <source>
        <dbReference type="ARBA" id="ARBA00004477"/>
    </source>
</evidence>
<accession>A0A834YDG0</accession>
<evidence type="ECO:0000256" key="7">
    <source>
        <dbReference type="ARBA" id="ARBA00022833"/>
    </source>
</evidence>
<feature type="active site" evidence="13">
    <location>
        <position position="311"/>
    </location>
</feature>
<evidence type="ECO:0000256" key="10">
    <source>
        <dbReference type="ARBA" id="ARBA00023136"/>
    </source>
</evidence>
<keyword evidence="4 14" id="KW-0479">Metal-binding</keyword>
<evidence type="ECO:0000256" key="6">
    <source>
        <dbReference type="ARBA" id="ARBA00022824"/>
    </source>
</evidence>
<feature type="domain" description="CAAX prenyl protease 1 N-terminal" evidence="17">
    <location>
        <begin position="76"/>
        <end position="236"/>
    </location>
</feature>
<comment type="caution">
    <text evidence="15">Lacks conserved residue(s) required for the propagation of feature annotation.</text>
</comment>
<dbReference type="Pfam" id="PF16491">
    <property type="entry name" value="Peptidase_M48_N"/>
    <property type="match status" value="1"/>
</dbReference>
<dbReference type="GO" id="GO:0071586">
    <property type="term" value="P:CAAX-box protein processing"/>
    <property type="evidence" value="ECO:0007669"/>
    <property type="project" value="UniProtKB-UniRule"/>
</dbReference>